<evidence type="ECO:0000256" key="12">
    <source>
        <dbReference type="ARBA" id="ARBA00023209"/>
    </source>
</evidence>
<feature type="transmembrane region" description="Helical" evidence="16">
    <location>
        <begin position="58"/>
        <end position="78"/>
    </location>
</feature>
<dbReference type="InterPro" id="IPR050324">
    <property type="entry name" value="CDP-alcohol_PTase-I"/>
</dbReference>
<evidence type="ECO:0000256" key="14">
    <source>
        <dbReference type="ARBA" id="ARBA00048586"/>
    </source>
</evidence>
<evidence type="ECO:0000256" key="7">
    <source>
        <dbReference type="ARBA" id="ARBA00022679"/>
    </source>
</evidence>
<protein>
    <recommendedName>
        <fullName evidence="5">CDP-diacylglycerol--glycerol-3-phosphate 3-phosphatidyltransferase</fullName>
        <ecNumber evidence="4">2.7.8.5</ecNumber>
    </recommendedName>
</protein>
<dbReference type="RefSeq" id="WP_096600283.1">
    <property type="nucleotide sequence ID" value="NZ_OBEN01000001.1"/>
</dbReference>
<proteinExistence type="inferred from homology"/>
<evidence type="ECO:0000256" key="10">
    <source>
        <dbReference type="ARBA" id="ARBA00023098"/>
    </source>
</evidence>
<comment type="similarity">
    <text evidence="3 15">Belongs to the CDP-alcohol phosphatidyltransferase class-I family.</text>
</comment>
<comment type="subcellular location">
    <subcellularLocation>
        <location evidence="1">Membrane</location>
        <topology evidence="1">Multi-pass membrane protein</topology>
    </subcellularLocation>
</comment>
<dbReference type="GO" id="GO:0008444">
    <property type="term" value="F:CDP-diacylglycerol-glycerol-3-phosphate 3-phosphatidyltransferase activity"/>
    <property type="evidence" value="ECO:0007669"/>
    <property type="project" value="UniProtKB-EC"/>
</dbReference>
<evidence type="ECO:0000256" key="8">
    <source>
        <dbReference type="ARBA" id="ARBA00022692"/>
    </source>
</evidence>
<dbReference type="Pfam" id="PF01066">
    <property type="entry name" value="CDP-OH_P_transf"/>
    <property type="match status" value="1"/>
</dbReference>
<dbReference type="EC" id="2.7.8.5" evidence="4"/>
<dbReference type="EMBL" id="OBEN01000001">
    <property type="protein sequence ID" value="SNZ11514.1"/>
    <property type="molecule type" value="Genomic_DNA"/>
</dbReference>
<evidence type="ECO:0000313" key="17">
    <source>
        <dbReference type="EMBL" id="SNZ11514.1"/>
    </source>
</evidence>
<keyword evidence="13" id="KW-1208">Phospholipid metabolism</keyword>
<keyword evidence="8 16" id="KW-0812">Transmembrane</keyword>
<evidence type="ECO:0000256" key="13">
    <source>
        <dbReference type="ARBA" id="ARBA00023264"/>
    </source>
</evidence>
<keyword evidence="18" id="KW-1185">Reference proteome</keyword>
<keyword evidence="10" id="KW-0443">Lipid metabolism</keyword>
<evidence type="ECO:0000256" key="2">
    <source>
        <dbReference type="ARBA" id="ARBA00005042"/>
    </source>
</evidence>
<dbReference type="InterPro" id="IPR048254">
    <property type="entry name" value="CDP_ALCOHOL_P_TRANSF_CS"/>
</dbReference>
<name>A0A285NPR1_9AQUI</name>
<dbReference type="PANTHER" id="PTHR14269:SF62">
    <property type="entry name" value="CDP-DIACYLGLYCEROL--GLYCEROL-3-PHOSPHATE 3-PHOSPHATIDYLTRANSFERASE 1, CHLOROPLASTIC"/>
    <property type="match status" value="1"/>
</dbReference>
<evidence type="ECO:0000256" key="4">
    <source>
        <dbReference type="ARBA" id="ARBA00013170"/>
    </source>
</evidence>
<evidence type="ECO:0000313" key="18">
    <source>
        <dbReference type="Proteomes" id="UP000218627"/>
    </source>
</evidence>
<keyword evidence="12" id="KW-0594">Phospholipid biosynthesis</keyword>
<keyword evidence="7 15" id="KW-0808">Transferase</keyword>
<evidence type="ECO:0000256" key="11">
    <source>
        <dbReference type="ARBA" id="ARBA00023136"/>
    </source>
</evidence>
<evidence type="ECO:0000256" key="3">
    <source>
        <dbReference type="ARBA" id="ARBA00010441"/>
    </source>
</evidence>
<evidence type="ECO:0000256" key="1">
    <source>
        <dbReference type="ARBA" id="ARBA00004141"/>
    </source>
</evidence>
<dbReference type="InterPro" id="IPR043130">
    <property type="entry name" value="CDP-OH_PTrfase_TM_dom"/>
</dbReference>
<organism evidence="17 18">
    <name type="scientific">Hydrogenobacter hydrogenophilus</name>
    <dbReference type="NCBI Taxonomy" id="35835"/>
    <lineage>
        <taxon>Bacteria</taxon>
        <taxon>Pseudomonadati</taxon>
        <taxon>Aquificota</taxon>
        <taxon>Aquificia</taxon>
        <taxon>Aquificales</taxon>
        <taxon>Aquificaceae</taxon>
        <taxon>Hydrogenobacter</taxon>
    </lineage>
</organism>
<evidence type="ECO:0000256" key="15">
    <source>
        <dbReference type="RuleBase" id="RU003750"/>
    </source>
</evidence>
<dbReference type="GO" id="GO:0046474">
    <property type="term" value="P:glycerophospholipid biosynthetic process"/>
    <property type="evidence" value="ECO:0007669"/>
    <property type="project" value="TreeGrafter"/>
</dbReference>
<dbReference type="InterPro" id="IPR000462">
    <property type="entry name" value="CDP-OH_P_trans"/>
</dbReference>
<dbReference type="PIRSF" id="PIRSF000847">
    <property type="entry name" value="Phos_ph_gly_syn"/>
    <property type="match status" value="1"/>
</dbReference>
<comment type="catalytic activity">
    <reaction evidence="14">
        <text>a CDP-1,2-diacyl-sn-glycerol + sn-glycerol 3-phosphate = a 1,2-diacyl-sn-glycero-3-phospho-(1'-sn-glycero-3'-phosphate) + CMP + H(+)</text>
        <dbReference type="Rhea" id="RHEA:12593"/>
        <dbReference type="ChEBI" id="CHEBI:15378"/>
        <dbReference type="ChEBI" id="CHEBI:57597"/>
        <dbReference type="ChEBI" id="CHEBI:58332"/>
        <dbReference type="ChEBI" id="CHEBI:60110"/>
        <dbReference type="ChEBI" id="CHEBI:60377"/>
        <dbReference type="EC" id="2.7.8.5"/>
    </reaction>
</comment>
<dbReference type="PROSITE" id="PS00379">
    <property type="entry name" value="CDP_ALCOHOL_P_TRANSF"/>
    <property type="match status" value="1"/>
</dbReference>
<dbReference type="Gene3D" id="1.20.120.1760">
    <property type="match status" value="1"/>
</dbReference>
<dbReference type="InterPro" id="IPR004570">
    <property type="entry name" value="Phosphatidylglycerol_P_synth"/>
</dbReference>
<keyword evidence="6" id="KW-0444">Lipid biosynthesis</keyword>
<dbReference type="AlphaFoldDB" id="A0A285NPR1"/>
<feature type="transmembrane region" description="Helical" evidence="16">
    <location>
        <begin position="84"/>
        <end position="102"/>
    </location>
</feature>
<evidence type="ECO:0000256" key="5">
    <source>
        <dbReference type="ARBA" id="ARBA00014944"/>
    </source>
</evidence>
<keyword evidence="11 16" id="KW-0472">Membrane</keyword>
<keyword evidence="9 16" id="KW-1133">Transmembrane helix</keyword>
<dbReference type="PANTHER" id="PTHR14269">
    <property type="entry name" value="CDP-DIACYLGLYCEROL--GLYCEROL-3-PHOSPHATE 3-PHOSPHATIDYLTRANSFERASE-RELATED"/>
    <property type="match status" value="1"/>
</dbReference>
<accession>A0A285NPR1</accession>
<gene>
    <name evidence="17" type="ORF">SAMN06265353_0260</name>
</gene>
<evidence type="ECO:0000256" key="6">
    <source>
        <dbReference type="ARBA" id="ARBA00022516"/>
    </source>
</evidence>
<dbReference type="OrthoDB" id="9796672at2"/>
<dbReference type="GO" id="GO:0016020">
    <property type="term" value="C:membrane"/>
    <property type="evidence" value="ECO:0007669"/>
    <property type="project" value="UniProtKB-SubCell"/>
</dbReference>
<comment type="pathway">
    <text evidence="2">Phospholipid metabolism; phosphatidylglycerol biosynthesis; phosphatidylglycerol from CDP-diacylglycerol: step 1/2.</text>
</comment>
<dbReference type="Proteomes" id="UP000218627">
    <property type="component" value="Unassembled WGS sequence"/>
</dbReference>
<reference evidence="18" key="1">
    <citation type="submission" date="2017-09" db="EMBL/GenBank/DDBJ databases">
        <authorList>
            <person name="Varghese N."/>
            <person name="Submissions S."/>
        </authorList>
    </citation>
    <scope>NUCLEOTIDE SEQUENCE [LARGE SCALE GENOMIC DNA]</scope>
    <source>
        <strain evidence="18">DSM 2913</strain>
    </source>
</reference>
<sequence length="164" mass="18774">MANLITLFRFFLTFPTFYAVLEGYERFSSALILLGALSDLLDGNLARRGREKSRWGALLDPMVDKVFFLSVLSAFLYVQKVHPLSFVLLLVRELILSFLRSVSVEKGYMMQASYLGKTKAFFEFLSLFLLSLGSSAGNLALWIAVIFAYISMWDYILKYITFEK</sequence>
<evidence type="ECO:0000256" key="9">
    <source>
        <dbReference type="ARBA" id="ARBA00022989"/>
    </source>
</evidence>
<evidence type="ECO:0000256" key="16">
    <source>
        <dbReference type="SAM" id="Phobius"/>
    </source>
</evidence>